<gene>
    <name evidence="1" type="ORF">J2W52_005887</name>
</gene>
<name>A0ABU1SZ81_9HYPH</name>
<dbReference type="RefSeq" id="WP_181476503.1">
    <property type="nucleotide sequence ID" value="NZ_JAVDUP010000016.1"/>
</dbReference>
<organism evidence="1 2">
    <name type="scientific">Rhizobium miluonense</name>
    <dbReference type="NCBI Taxonomy" id="411945"/>
    <lineage>
        <taxon>Bacteria</taxon>
        <taxon>Pseudomonadati</taxon>
        <taxon>Pseudomonadota</taxon>
        <taxon>Alphaproteobacteria</taxon>
        <taxon>Hyphomicrobiales</taxon>
        <taxon>Rhizobiaceae</taxon>
        <taxon>Rhizobium/Agrobacterium group</taxon>
        <taxon>Rhizobium</taxon>
    </lineage>
</organism>
<evidence type="ECO:0008006" key="3">
    <source>
        <dbReference type="Google" id="ProtNLM"/>
    </source>
</evidence>
<protein>
    <recommendedName>
        <fullName evidence="3">DUF2007 domain-containing protein</fullName>
    </recommendedName>
</protein>
<keyword evidence="2" id="KW-1185">Reference proteome</keyword>
<sequence length="57" mass="6241">MIDEGVPEEEANLYGEGIRRGGSLVAARLDDDRVARAQSILQAHAVNADERRASYVE</sequence>
<evidence type="ECO:0000313" key="1">
    <source>
        <dbReference type="EMBL" id="MDR6904252.1"/>
    </source>
</evidence>
<evidence type="ECO:0000313" key="2">
    <source>
        <dbReference type="Proteomes" id="UP001250791"/>
    </source>
</evidence>
<dbReference type="EMBL" id="JAVDUP010000016">
    <property type="protein sequence ID" value="MDR6904252.1"/>
    <property type="molecule type" value="Genomic_DNA"/>
</dbReference>
<reference evidence="1 2" key="1">
    <citation type="submission" date="2023-07" db="EMBL/GenBank/DDBJ databases">
        <title>Sorghum-associated microbial communities from plants grown in Nebraska, USA.</title>
        <authorList>
            <person name="Schachtman D."/>
        </authorList>
    </citation>
    <scope>NUCLEOTIDE SEQUENCE [LARGE SCALE GENOMIC DNA]</scope>
    <source>
        <strain evidence="1 2">3199</strain>
    </source>
</reference>
<accession>A0ABU1SZ81</accession>
<dbReference type="Proteomes" id="UP001250791">
    <property type="component" value="Unassembled WGS sequence"/>
</dbReference>
<comment type="caution">
    <text evidence="1">The sequence shown here is derived from an EMBL/GenBank/DDBJ whole genome shotgun (WGS) entry which is preliminary data.</text>
</comment>
<proteinExistence type="predicted"/>